<dbReference type="PANTHER" id="PTHR43429:SF1">
    <property type="entry name" value="NAD(P)H SULFUR OXIDOREDUCTASE (COA-DEPENDENT)"/>
    <property type="match status" value="1"/>
</dbReference>
<dbReference type="Pfam" id="PF07992">
    <property type="entry name" value="Pyr_redox_2"/>
    <property type="match status" value="1"/>
</dbReference>
<keyword evidence="4" id="KW-0274">FAD</keyword>
<dbReference type="InterPro" id="IPR050260">
    <property type="entry name" value="FAD-bd_OxRdtase"/>
</dbReference>
<dbReference type="InterPro" id="IPR036188">
    <property type="entry name" value="FAD/NAD-bd_sf"/>
</dbReference>
<dbReference type="PANTHER" id="PTHR43429">
    <property type="entry name" value="PYRIDINE NUCLEOTIDE-DISULFIDE OXIDOREDUCTASE DOMAIN-CONTAINING"/>
    <property type="match status" value="1"/>
</dbReference>
<dbReference type="InterPro" id="IPR023753">
    <property type="entry name" value="FAD/NAD-binding_dom"/>
</dbReference>
<evidence type="ECO:0000256" key="5">
    <source>
        <dbReference type="ARBA" id="ARBA00023002"/>
    </source>
</evidence>
<protein>
    <submittedName>
        <fullName evidence="9">FAD-dependent oxidoreductase</fullName>
    </submittedName>
</protein>
<keyword evidence="6" id="KW-0676">Redox-active center</keyword>
<dbReference type="InterPro" id="IPR016156">
    <property type="entry name" value="FAD/NAD-linked_Rdtase_dimer_sf"/>
</dbReference>
<evidence type="ECO:0000256" key="1">
    <source>
        <dbReference type="ARBA" id="ARBA00001974"/>
    </source>
</evidence>
<evidence type="ECO:0000256" key="6">
    <source>
        <dbReference type="ARBA" id="ARBA00023284"/>
    </source>
</evidence>
<dbReference type="SUPFAM" id="SSF55424">
    <property type="entry name" value="FAD/NAD-linked reductases, dimerisation (C-terminal) domain"/>
    <property type="match status" value="1"/>
</dbReference>
<evidence type="ECO:0000256" key="3">
    <source>
        <dbReference type="ARBA" id="ARBA00022630"/>
    </source>
</evidence>
<keyword evidence="3" id="KW-0285">Flavoprotein</keyword>
<comment type="similarity">
    <text evidence="2">Belongs to the class-III pyridine nucleotide-disulfide oxidoreductase family.</text>
</comment>
<dbReference type="EMBL" id="JAYWVC010000005">
    <property type="protein sequence ID" value="MED7820985.1"/>
    <property type="molecule type" value="Genomic_DNA"/>
</dbReference>
<evidence type="ECO:0000259" key="7">
    <source>
        <dbReference type="Pfam" id="PF02852"/>
    </source>
</evidence>
<organism evidence="9 10">
    <name type="scientific">Streptomyces chiangmaiensis</name>
    <dbReference type="NCBI Taxonomy" id="766497"/>
    <lineage>
        <taxon>Bacteria</taxon>
        <taxon>Bacillati</taxon>
        <taxon>Actinomycetota</taxon>
        <taxon>Actinomycetes</taxon>
        <taxon>Kitasatosporales</taxon>
        <taxon>Streptomycetaceae</taxon>
        <taxon>Streptomyces</taxon>
    </lineage>
</organism>
<comment type="caution">
    <text evidence="9">The sequence shown here is derived from an EMBL/GenBank/DDBJ whole genome shotgun (WGS) entry which is preliminary data.</text>
</comment>
<dbReference type="PRINTS" id="PR00411">
    <property type="entry name" value="PNDRDTASEI"/>
</dbReference>
<accession>A0ABU7FA78</accession>
<dbReference type="Proteomes" id="UP001333996">
    <property type="component" value="Unassembled WGS sequence"/>
</dbReference>
<dbReference type="InterPro" id="IPR004099">
    <property type="entry name" value="Pyr_nucl-diS_OxRdtase_dimer"/>
</dbReference>
<dbReference type="RefSeq" id="WP_329504863.1">
    <property type="nucleotide sequence ID" value="NZ_BAAAYZ010000218.1"/>
</dbReference>
<name>A0ABU7FA78_9ACTN</name>
<evidence type="ECO:0000256" key="2">
    <source>
        <dbReference type="ARBA" id="ARBA00009130"/>
    </source>
</evidence>
<dbReference type="Gene3D" id="3.50.50.60">
    <property type="entry name" value="FAD/NAD(P)-binding domain"/>
    <property type="match status" value="2"/>
</dbReference>
<dbReference type="PRINTS" id="PR00368">
    <property type="entry name" value="FADPNR"/>
</dbReference>
<dbReference type="SUPFAM" id="SSF51905">
    <property type="entry name" value="FAD/NAD(P)-binding domain"/>
    <property type="match status" value="2"/>
</dbReference>
<reference evidence="9" key="1">
    <citation type="submission" date="2024-01" db="EMBL/GenBank/DDBJ databases">
        <title>First draft genome sequence data of TA4-1, the type strain of Gram-positive actinobacterium Streptomyces chiangmaiensis.</title>
        <authorList>
            <person name="Yasawong M."/>
            <person name="Nantapong N."/>
        </authorList>
    </citation>
    <scope>NUCLEOTIDE SEQUENCE</scope>
    <source>
        <strain evidence="9">TA4-1</strain>
    </source>
</reference>
<evidence type="ECO:0000313" key="9">
    <source>
        <dbReference type="EMBL" id="MED7820985.1"/>
    </source>
</evidence>
<feature type="domain" description="FAD/NAD(P)-binding" evidence="8">
    <location>
        <begin position="12"/>
        <end position="312"/>
    </location>
</feature>
<evidence type="ECO:0000256" key="4">
    <source>
        <dbReference type="ARBA" id="ARBA00022827"/>
    </source>
</evidence>
<proteinExistence type="inferred from homology"/>
<feature type="domain" description="Pyridine nucleotide-disulphide oxidoreductase dimerisation" evidence="7">
    <location>
        <begin position="344"/>
        <end position="446"/>
    </location>
</feature>
<evidence type="ECO:0000259" key="8">
    <source>
        <dbReference type="Pfam" id="PF07992"/>
    </source>
</evidence>
<sequence>MNMSRTNRSAERLVVIGGDAAGMSAASQARRLKGPDELEIVAFERGHFSSFSACGIPYWVGGDVAARDELIARTPEEHAARGIDLRMRTEVTEIDVAGGRVLTRAVDSGTEAWTSYDRLVIATGARPIRPDLPGVDAPGVHGVQTLDDGQALLDTLAATRGRRAVVVGAGYIGVEVAEAMVNRGYEVTVVNRGKEPMATLDPDMGRLVHEAMEGLGIRMVNDAEVTKILTGDDGRVRAVGTEAAEYPADVVVLGIGVRPETALARAAGLPLGEHGGLLTDLSMRVRGHENIWAGGDCVEVMDLVAGRERHIALGTHANKHGQVIGTNVGGGYATFPGVVGTAVSKVCDLEIARTGLREKDARRAGLQYVTVTIESTSRAGYYPNAAPMTVKMLAERRTGRLLVVQIVGREGAAKRVDIAAVALTARMTVEEMTALDLGYAPPFSPVWDPVLVAARKATAAVRKDAAG</sequence>
<dbReference type="Pfam" id="PF02852">
    <property type="entry name" value="Pyr_redox_dim"/>
    <property type="match status" value="1"/>
</dbReference>
<keyword evidence="5" id="KW-0560">Oxidoreductase</keyword>
<comment type="cofactor">
    <cofactor evidence="1">
        <name>FAD</name>
        <dbReference type="ChEBI" id="CHEBI:57692"/>
    </cofactor>
</comment>
<keyword evidence="10" id="KW-1185">Reference proteome</keyword>
<evidence type="ECO:0000313" key="10">
    <source>
        <dbReference type="Proteomes" id="UP001333996"/>
    </source>
</evidence>
<gene>
    <name evidence="9" type="ORF">VXC91_03015</name>
</gene>